<evidence type="ECO:0000313" key="2">
    <source>
        <dbReference type="EMBL" id="MEQ2358611.1"/>
    </source>
</evidence>
<evidence type="ECO:0000259" key="1">
    <source>
        <dbReference type="Pfam" id="PF00149"/>
    </source>
</evidence>
<proteinExistence type="predicted"/>
<sequence length="286" mass="32346">MKKTFRTRTYEIHTDKLKNGHKVRFAFLTDLHGLIYGNNHQELYDAVLKHDPAAVLVAGDMIVNRKTETLQAAAVLLSRLSEKIPVFYTLGNHEYKMLLNPEVRQEYLNYERLLTSAGVCFLHNERISSNFCGTDFIFHGLELPIEYYHKPNSPKLSLTELEELLGTPFMSGIHILLAHNPKYGNTYLSWGADLVLSGHYHGGILRFGENHGLTCPQYLLFPPYCCGRFQSGKSTMLVSAGLGEHTIPIRLHNPRELLVIEFCPSAHKEDSHKTGRKTANGNIGKN</sequence>
<comment type="caution">
    <text evidence="2">The sequence shown here is derived from an EMBL/GenBank/DDBJ whole genome shotgun (WGS) entry which is preliminary data.</text>
</comment>
<dbReference type="Proteomes" id="UP001446032">
    <property type="component" value="Unassembled WGS sequence"/>
</dbReference>
<organism evidence="2 3">
    <name type="scientific">Blautia intestinihominis</name>
    <dbReference type="NCBI Taxonomy" id="3133152"/>
    <lineage>
        <taxon>Bacteria</taxon>
        <taxon>Bacillati</taxon>
        <taxon>Bacillota</taxon>
        <taxon>Clostridia</taxon>
        <taxon>Lachnospirales</taxon>
        <taxon>Lachnospiraceae</taxon>
        <taxon>Blautia</taxon>
    </lineage>
</organism>
<dbReference type="EMBL" id="JBBMEI010000026">
    <property type="protein sequence ID" value="MEQ2358611.1"/>
    <property type="molecule type" value="Genomic_DNA"/>
</dbReference>
<dbReference type="Pfam" id="PF00149">
    <property type="entry name" value="Metallophos"/>
    <property type="match status" value="1"/>
</dbReference>
<protein>
    <submittedName>
        <fullName evidence="2">Metallophosphoesterase</fullName>
    </submittedName>
</protein>
<dbReference type="InterPro" id="IPR051158">
    <property type="entry name" value="Metallophosphoesterase_sf"/>
</dbReference>
<dbReference type="PANTHER" id="PTHR31302:SF0">
    <property type="entry name" value="TRANSMEMBRANE PROTEIN WITH METALLOPHOSPHOESTERASE DOMAIN"/>
    <property type="match status" value="1"/>
</dbReference>
<dbReference type="Gene3D" id="3.60.21.10">
    <property type="match status" value="1"/>
</dbReference>
<feature type="domain" description="Calcineurin-like phosphoesterase" evidence="1">
    <location>
        <begin position="24"/>
        <end position="202"/>
    </location>
</feature>
<gene>
    <name evidence="2" type="ORF">WMO75_09735</name>
</gene>
<reference evidence="2 3" key="1">
    <citation type="submission" date="2024-03" db="EMBL/GenBank/DDBJ databases">
        <title>Human intestinal bacterial collection.</title>
        <authorList>
            <person name="Pauvert C."/>
            <person name="Hitch T.C.A."/>
            <person name="Clavel T."/>
        </authorList>
    </citation>
    <scope>NUCLEOTIDE SEQUENCE [LARGE SCALE GENOMIC DNA]</scope>
    <source>
        <strain evidence="2 3">CLA-AA-H95</strain>
    </source>
</reference>
<dbReference type="PANTHER" id="PTHR31302">
    <property type="entry name" value="TRANSMEMBRANE PROTEIN WITH METALLOPHOSPHOESTERASE DOMAIN-RELATED"/>
    <property type="match status" value="1"/>
</dbReference>
<keyword evidence="3" id="KW-1185">Reference proteome</keyword>
<dbReference type="SUPFAM" id="SSF56300">
    <property type="entry name" value="Metallo-dependent phosphatases"/>
    <property type="match status" value="1"/>
</dbReference>
<dbReference type="RefSeq" id="WP_302700754.1">
    <property type="nucleotide sequence ID" value="NZ_JBBMEI010000026.1"/>
</dbReference>
<dbReference type="InterPro" id="IPR004843">
    <property type="entry name" value="Calcineurin-like_PHP"/>
</dbReference>
<name>A0ABV1AKS7_9FIRM</name>
<dbReference type="InterPro" id="IPR029052">
    <property type="entry name" value="Metallo-depent_PP-like"/>
</dbReference>
<evidence type="ECO:0000313" key="3">
    <source>
        <dbReference type="Proteomes" id="UP001446032"/>
    </source>
</evidence>
<accession>A0ABV1AKS7</accession>